<evidence type="ECO:0000256" key="4">
    <source>
        <dbReference type="ARBA" id="ARBA00022801"/>
    </source>
</evidence>
<dbReference type="GO" id="GO:0016787">
    <property type="term" value="F:hydrolase activity"/>
    <property type="evidence" value="ECO:0007669"/>
    <property type="project" value="UniProtKB-KW"/>
</dbReference>
<dbReference type="Gene3D" id="3.60.15.10">
    <property type="entry name" value="Ribonuclease Z/Hydroxyacylglutathione hydrolase-like"/>
    <property type="match status" value="1"/>
</dbReference>
<comment type="similarity">
    <text evidence="2">Belongs to the metallo-beta-lactamase superfamily.</text>
</comment>
<evidence type="ECO:0000259" key="6">
    <source>
        <dbReference type="SMART" id="SM00849"/>
    </source>
</evidence>
<protein>
    <submittedName>
        <fullName evidence="7">Zn-dependent hydrolase, glyoxylase</fullName>
    </submittedName>
</protein>
<dbReference type="GO" id="GO:0046872">
    <property type="term" value="F:metal ion binding"/>
    <property type="evidence" value="ECO:0007669"/>
    <property type="project" value="UniProtKB-KW"/>
</dbReference>
<sequence>MAHYSIWVLEYAAVEKFPFSVMMYGPQHQGTRKLPYAYALLKGGGETILIDTGYDHVAYGEQLATAYGVSNYHGPQAVLAECGVKPEDVTSVFITHAHFDHMGAMHLFPNAKFYVQKSELDKWVWALTLGPEYRFLVGGGDPADIVRAVEAAKEGRMICIDGDQENVLPGIDVHLAADTHTYGSMYVTIRNDGTSGGEDRWIFAGDLIYTYDNLTGLDPAAPQIVPIGLAVGSQHNLIFSSAEMLKSVGGEVRRVIPVHEDRLRTTFPSRLTDRGLQVVEIALAKGEKSCVA</sequence>
<evidence type="ECO:0000256" key="3">
    <source>
        <dbReference type="ARBA" id="ARBA00022723"/>
    </source>
</evidence>
<proteinExistence type="inferred from homology"/>
<reference evidence="7 8" key="1">
    <citation type="submission" date="2014-08" db="EMBL/GenBank/DDBJ databases">
        <authorList>
            <person name="Moulin Lionel"/>
        </authorList>
    </citation>
    <scope>NUCLEOTIDE SEQUENCE [LARGE SCALE GENOMIC DNA]</scope>
</reference>
<evidence type="ECO:0000256" key="1">
    <source>
        <dbReference type="ARBA" id="ARBA00001947"/>
    </source>
</evidence>
<dbReference type="AlphaFoldDB" id="A0A090FWM7"/>
<comment type="cofactor">
    <cofactor evidence="1">
        <name>Zn(2+)</name>
        <dbReference type="ChEBI" id="CHEBI:29105"/>
    </cofactor>
</comment>
<dbReference type="InterPro" id="IPR051013">
    <property type="entry name" value="MBL_superfamily_lactonases"/>
</dbReference>
<dbReference type="Pfam" id="PF00753">
    <property type="entry name" value="Lactamase_B"/>
    <property type="match status" value="1"/>
</dbReference>
<name>A0A090FWM7_MESPL</name>
<organism evidence="7 8">
    <name type="scientific">Mesorhizobium plurifarium</name>
    <dbReference type="NCBI Taxonomy" id="69974"/>
    <lineage>
        <taxon>Bacteria</taxon>
        <taxon>Pseudomonadati</taxon>
        <taxon>Pseudomonadota</taxon>
        <taxon>Alphaproteobacteria</taxon>
        <taxon>Hyphomicrobiales</taxon>
        <taxon>Phyllobacteriaceae</taxon>
        <taxon>Mesorhizobium</taxon>
    </lineage>
</organism>
<accession>A0A090FWM7</accession>
<keyword evidence="3" id="KW-0479">Metal-binding</keyword>
<dbReference type="EMBL" id="CCNE01000005">
    <property type="protein sequence ID" value="CDX51206.1"/>
    <property type="molecule type" value="Genomic_DNA"/>
</dbReference>
<evidence type="ECO:0000313" key="8">
    <source>
        <dbReference type="Proteomes" id="UP000046122"/>
    </source>
</evidence>
<keyword evidence="4 7" id="KW-0378">Hydrolase</keyword>
<keyword evidence="5" id="KW-0862">Zinc</keyword>
<evidence type="ECO:0000256" key="2">
    <source>
        <dbReference type="ARBA" id="ARBA00007749"/>
    </source>
</evidence>
<dbReference type="SMART" id="SM00849">
    <property type="entry name" value="Lactamase_B"/>
    <property type="match status" value="1"/>
</dbReference>
<dbReference type="InterPro" id="IPR001279">
    <property type="entry name" value="Metallo-B-lactamas"/>
</dbReference>
<dbReference type="InterPro" id="IPR036866">
    <property type="entry name" value="RibonucZ/Hydroxyglut_hydro"/>
</dbReference>
<dbReference type="PANTHER" id="PTHR42978">
    <property type="entry name" value="QUORUM-QUENCHING LACTONASE YTNP-RELATED-RELATED"/>
    <property type="match status" value="1"/>
</dbReference>
<feature type="domain" description="Metallo-beta-lactamase" evidence="6">
    <location>
        <begin position="35"/>
        <end position="259"/>
    </location>
</feature>
<evidence type="ECO:0000256" key="5">
    <source>
        <dbReference type="ARBA" id="ARBA00022833"/>
    </source>
</evidence>
<dbReference type="SUPFAM" id="SSF56281">
    <property type="entry name" value="Metallo-hydrolase/oxidoreductase"/>
    <property type="match status" value="1"/>
</dbReference>
<dbReference type="CDD" id="cd07729">
    <property type="entry name" value="AHL_lactonase_MBL-fold"/>
    <property type="match status" value="1"/>
</dbReference>
<dbReference type="PANTHER" id="PTHR42978:SF7">
    <property type="entry name" value="METALLO-HYDROLASE RV2300C-RELATED"/>
    <property type="match status" value="1"/>
</dbReference>
<dbReference type="Proteomes" id="UP000046122">
    <property type="component" value="Unassembled WGS sequence"/>
</dbReference>
<evidence type="ECO:0000313" key="7">
    <source>
        <dbReference type="EMBL" id="CDX51206.1"/>
    </source>
</evidence>
<gene>
    <name evidence="7" type="ORF">MPL3365_130340</name>
</gene>